<organism evidence="2 3">
    <name type="scientific">Limosilactobacillus mucosae</name>
    <name type="common">Lactobacillus mucosae</name>
    <dbReference type="NCBI Taxonomy" id="97478"/>
    <lineage>
        <taxon>Bacteria</taxon>
        <taxon>Bacillati</taxon>
        <taxon>Bacillota</taxon>
        <taxon>Bacilli</taxon>
        <taxon>Lactobacillales</taxon>
        <taxon>Lactobacillaceae</taxon>
        <taxon>Limosilactobacillus</taxon>
    </lineage>
</organism>
<dbReference type="Proteomes" id="UP000030001">
    <property type="component" value="Unassembled WGS sequence"/>
</dbReference>
<evidence type="ECO:0000256" key="1">
    <source>
        <dbReference type="SAM" id="MobiDB-lite"/>
    </source>
</evidence>
<gene>
    <name evidence="2" type="ORF">LX03_06765</name>
</gene>
<dbReference type="AlphaFoldDB" id="A0A099Y8Z3"/>
<feature type="compositionally biased region" description="Basic and acidic residues" evidence="1">
    <location>
        <begin position="250"/>
        <end position="263"/>
    </location>
</feature>
<name>A0A099Y8Z3_LIMMU</name>
<accession>A0A099Y8Z3</accession>
<comment type="caution">
    <text evidence="2">The sequence shown here is derived from an EMBL/GenBank/DDBJ whole genome shotgun (WGS) entry which is preliminary data.</text>
</comment>
<reference evidence="2 3" key="1">
    <citation type="submission" date="2014-09" db="EMBL/GenBank/DDBJ databases">
        <title>Lactobacillus mucosae CRL573 Genome Sequencing.</title>
        <authorList>
            <person name="Bleckwedel J."/>
            <person name="Teran L.C."/>
            <person name="Bonacina J."/>
            <person name="Saavedra L."/>
            <person name="Mozzi F.B."/>
            <person name="Raya R.R."/>
        </authorList>
    </citation>
    <scope>NUCLEOTIDE SEQUENCE [LARGE SCALE GENOMIC DNA]</scope>
    <source>
        <strain evidence="2 3">CRL573</strain>
    </source>
</reference>
<feature type="compositionally biased region" description="Acidic residues" evidence="1">
    <location>
        <begin position="282"/>
        <end position="310"/>
    </location>
</feature>
<feature type="region of interest" description="Disordered" evidence="1">
    <location>
        <begin position="110"/>
        <end position="310"/>
    </location>
</feature>
<protein>
    <submittedName>
        <fullName evidence="2">Uncharacterized protein</fullName>
    </submittedName>
</protein>
<feature type="compositionally biased region" description="Acidic residues" evidence="1">
    <location>
        <begin position="130"/>
        <end position="141"/>
    </location>
</feature>
<proteinExistence type="predicted"/>
<feature type="compositionally biased region" description="Acidic residues" evidence="1">
    <location>
        <begin position="200"/>
        <end position="214"/>
    </location>
</feature>
<feature type="compositionally biased region" description="Polar residues" evidence="1">
    <location>
        <begin position="145"/>
        <end position="154"/>
    </location>
</feature>
<feature type="compositionally biased region" description="Low complexity" evidence="1">
    <location>
        <begin position="118"/>
        <end position="129"/>
    </location>
</feature>
<evidence type="ECO:0000313" key="3">
    <source>
        <dbReference type="Proteomes" id="UP000030001"/>
    </source>
</evidence>
<evidence type="ECO:0000313" key="2">
    <source>
        <dbReference type="EMBL" id="KGL66759.1"/>
    </source>
</evidence>
<sequence length="310" mass="34590">MFKIRGHFIKQEPYFNNLMQLTFSTECGDLDIMVPQDDYQQYFVTDTEPQMGSYWILRLFQKNYADLGGVMLFRFGTAEQIAEAPAAPAPTEKIEEKPMAPVAIKKIEKSPAAEADAKSASASEKLLPADTDEKDTAEDEMPAPNSDTESNEATTDGEKAGEHEEESEEQPIKLTPVNKEASTTDTSLIDDYDPTKEFQNDDGDEEDDDEDFITDEVQNVDGFNWDFQEKQPDESADVVEAKTVGTGDDVAEKFAEHEAEKTASEQAAENDPTDLAGKWSEDAADNDDEWADDDEADSNEEEDDDSENLW</sequence>
<dbReference type="EMBL" id="JROC01000033">
    <property type="protein sequence ID" value="KGL66759.1"/>
    <property type="molecule type" value="Genomic_DNA"/>
</dbReference>